<sequence>MPVFHALLDALGRSPRLDPVNHPLNMPDRMLSPHKYGDFVLRPVLTDDEEDWTEVRCCNSSWLEPWEAGDPEGSPGLTFHQWVSSLRKAEDAGSGAVFLMEFQKQIVGQISLGAICYGAMRTATVGYWVDQGHIGNGFAPLAVAMLADWAFFSPSGPHLHRIEIDILPENKRSLTVVRKLGMHNEGLRKRYMFIRGQWRDHLAFSLLSDECEGGVVNRLSMCTRDTPVNT</sequence>
<evidence type="ECO:0000313" key="6">
    <source>
        <dbReference type="Proteomes" id="UP000216004"/>
    </source>
</evidence>
<name>A0A261EU01_9BIFI</name>
<proteinExistence type="inferred from homology"/>
<dbReference type="Proteomes" id="UP000216004">
    <property type="component" value="Unassembled WGS sequence"/>
</dbReference>
<keyword evidence="1 5" id="KW-0808">Transferase</keyword>
<dbReference type="InterPro" id="IPR051531">
    <property type="entry name" value="N-acetyltransferase"/>
</dbReference>
<organism evidence="5 6">
    <name type="scientific">Bombiscardovia coagulans</name>
    <dbReference type="NCBI Taxonomy" id="686666"/>
    <lineage>
        <taxon>Bacteria</taxon>
        <taxon>Bacillati</taxon>
        <taxon>Actinomycetota</taxon>
        <taxon>Actinomycetes</taxon>
        <taxon>Bifidobacteriales</taxon>
        <taxon>Bifidobacteriaceae</taxon>
        <taxon>Bombiscardovia</taxon>
    </lineage>
</organism>
<evidence type="ECO:0000259" key="4">
    <source>
        <dbReference type="PROSITE" id="PS51186"/>
    </source>
</evidence>
<gene>
    <name evidence="5" type="ORF">BOCO_0869</name>
</gene>
<evidence type="ECO:0000256" key="1">
    <source>
        <dbReference type="ARBA" id="ARBA00022679"/>
    </source>
</evidence>
<dbReference type="Pfam" id="PF13302">
    <property type="entry name" value="Acetyltransf_3"/>
    <property type="match status" value="1"/>
</dbReference>
<dbReference type="PANTHER" id="PTHR43792">
    <property type="entry name" value="GNAT FAMILY, PUTATIVE (AFU_ORTHOLOGUE AFUA_3G00765)-RELATED-RELATED"/>
    <property type="match status" value="1"/>
</dbReference>
<comment type="similarity">
    <text evidence="3">Belongs to the acetyltransferase family. RimJ subfamily.</text>
</comment>
<feature type="domain" description="N-acetyltransferase" evidence="4">
    <location>
        <begin position="53"/>
        <end position="209"/>
    </location>
</feature>
<dbReference type="GO" id="GO:0005737">
    <property type="term" value="C:cytoplasm"/>
    <property type="evidence" value="ECO:0007669"/>
    <property type="project" value="TreeGrafter"/>
</dbReference>
<comment type="caution">
    <text evidence="5">The sequence shown here is derived from an EMBL/GenBank/DDBJ whole genome shotgun (WGS) entry which is preliminary data.</text>
</comment>
<evidence type="ECO:0000256" key="3">
    <source>
        <dbReference type="ARBA" id="ARBA00038502"/>
    </source>
</evidence>
<dbReference type="SUPFAM" id="SSF55729">
    <property type="entry name" value="Acyl-CoA N-acyltransferases (Nat)"/>
    <property type="match status" value="1"/>
</dbReference>
<reference evidence="5 6" key="1">
    <citation type="journal article" date="2017" name="BMC Genomics">
        <title>Comparative genomic and phylogenomic analyses of the Bifidobacteriaceae family.</title>
        <authorList>
            <person name="Lugli G.A."/>
            <person name="Milani C."/>
            <person name="Turroni F."/>
            <person name="Duranti S."/>
            <person name="Mancabelli L."/>
            <person name="Mangifesta M."/>
            <person name="Ferrario C."/>
            <person name="Modesto M."/>
            <person name="Mattarelli P."/>
            <person name="Jiri K."/>
            <person name="van Sinderen D."/>
            <person name="Ventura M."/>
        </authorList>
    </citation>
    <scope>NUCLEOTIDE SEQUENCE [LARGE SCALE GENOMIC DNA]</scope>
    <source>
        <strain evidence="5 6">DSM 22924</strain>
    </source>
</reference>
<dbReference type="InterPro" id="IPR016181">
    <property type="entry name" value="Acyl_CoA_acyltransferase"/>
</dbReference>
<accession>A0A261EU01</accession>
<dbReference type="InterPro" id="IPR000182">
    <property type="entry name" value="GNAT_dom"/>
</dbReference>
<dbReference type="PANTHER" id="PTHR43792:SF8">
    <property type="entry name" value="[RIBOSOMAL PROTEIN US5]-ALANINE N-ACETYLTRANSFERASE"/>
    <property type="match status" value="1"/>
</dbReference>
<dbReference type="RefSeq" id="WP_420835393.1">
    <property type="nucleotide sequence ID" value="NZ_MWWS01000004.1"/>
</dbReference>
<dbReference type="AlphaFoldDB" id="A0A261EU01"/>
<dbReference type="GO" id="GO:0008999">
    <property type="term" value="F:protein-N-terminal-alanine acetyltransferase activity"/>
    <property type="evidence" value="ECO:0007669"/>
    <property type="project" value="TreeGrafter"/>
</dbReference>
<evidence type="ECO:0000313" key="5">
    <source>
        <dbReference type="EMBL" id="OZG50352.1"/>
    </source>
</evidence>
<dbReference type="EMBL" id="MWWS01000004">
    <property type="protein sequence ID" value="OZG50352.1"/>
    <property type="molecule type" value="Genomic_DNA"/>
</dbReference>
<dbReference type="PROSITE" id="PS51186">
    <property type="entry name" value="GNAT"/>
    <property type="match status" value="1"/>
</dbReference>
<keyword evidence="6" id="KW-1185">Reference proteome</keyword>
<protein>
    <submittedName>
        <fullName evidence="5">Acetyltransferase</fullName>
    </submittedName>
</protein>
<evidence type="ECO:0000256" key="2">
    <source>
        <dbReference type="ARBA" id="ARBA00023315"/>
    </source>
</evidence>
<dbReference type="Gene3D" id="3.40.630.30">
    <property type="match status" value="1"/>
</dbReference>
<keyword evidence="2" id="KW-0012">Acyltransferase</keyword>